<accession>A0A3G7U340</accession>
<sequence>MATGHLCGLLGEDKFEATVLTLTADADSEDFVIQAKWTANNGARELTFYIPERYPDGEDYPYGSLAGAYYEVARKSFEWESGSITRKAVDFSSPDLDQWRAVIDFNVKVTVEGTAIWIKGEGELTGASPWGKKLRQRYPFSSTQKKPLSPS</sequence>
<dbReference type="RefSeq" id="WP_124376318.1">
    <property type="nucleotide sequence ID" value="NZ_CP027754.1"/>
</dbReference>
<dbReference type="AlphaFoldDB" id="A0A3G7U340"/>
<gene>
    <name evidence="1" type="ORF">C4K03_0931</name>
</gene>
<dbReference type="EMBL" id="CP027754">
    <property type="protein sequence ID" value="AZE53102.1"/>
    <property type="molecule type" value="Genomic_DNA"/>
</dbReference>
<organism evidence="1 2">
    <name type="scientific">Pseudomonas synxantha</name>
    <dbReference type="NCBI Taxonomy" id="47883"/>
    <lineage>
        <taxon>Bacteria</taxon>
        <taxon>Pseudomonadati</taxon>
        <taxon>Pseudomonadota</taxon>
        <taxon>Gammaproteobacteria</taxon>
        <taxon>Pseudomonadales</taxon>
        <taxon>Pseudomonadaceae</taxon>
        <taxon>Pseudomonas</taxon>
    </lineage>
</organism>
<dbReference type="Proteomes" id="UP000268696">
    <property type="component" value="Chromosome"/>
</dbReference>
<reference evidence="1 2" key="1">
    <citation type="submission" date="2018-03" db="EMBL/GenBank/DDBJ databases">
        <title>Diversity of phytobeneficial traits revealed by whole-genome analysis of worldwide-isolated phenazine-producing Pseudomonas spp.</title>
        <authorList>
            <person name="Biessy A."/>
            <person name="Novinscak A."/>
            <person name="Blom J."/>
            <person name="Leger G."/>
            <person name="Thomashow L.S."/>
            <person name="Cazorla F.M."/>
            <person name="Josic D."/>
            <person name="Filion M."/>
        </authorList>
    </citation>
    <scope>NUCLEOTIDE SEQUENCE [LARGE SCALE GENOMIC DNA]</scope>
    <source>
        <strain evidence="1 2">30B</strain>
    </source>
</reference>
<name>A0A3G7U340_9PSED</name>
<protein>
    <submittedName>
        <fullName evidence="1">Uncharacterized protein</fullName>
    </submittedName>
</protein>
<evidence type="ECO:0000313" key="1">
    <source>
        <dbReference type="EMBL" id="AZE53102.1"/>
    </source>
</evidence>
<proteinExistence type="predicted"/>
<evidence type="ECO:0000313" key="2">
    <source>
        <dbReference type="Proteomes" id="UP000268696"/>
    </source>
</evidence>